<feature type="chain" id="PRO_5045118716" description="OmpA-like domain-containing protein" evidence="6">
    <location>
        <begin position="23"/>
        <end position="493"/>
    </location>
</feature>
<dbReference type="EMBL" id="BMYZ01000003">
    <property type="protein sequence ID" value="GGY81756.1"/>
    <property type="molecule type" value="Genomic_DNA"/>
</dbReference>
<feature type="signal peptide" evidence="6">
    <location>
        <begin position="1"/>
        <end position="22"/>
    </location>
</feature>
<comment type="subcellular location">
    <subcellularLocation>
        <location evidence="1">Cell outer membrane</location>
    </subcellularLocation>
</comment>
<proteinExistence type="predicted"/>
<dbReference type="RefSeq" id="WP_229837956.1">
    <property type="nucleotide sequence ID" value="NZ_BMYZ01000003.1"/>
</dbReference>
<evidence type="ECO:0000313" key="8">
    <source>
        <dbReference type="EMBL" id="GGY81756.1"/>
    </source>
</evidence>
<feature type="domain" description="OmpA-like" evidence="7">
    <location>
        <begin position="376"/>
        <end position="493"/>
    </location>
</feature>
<evidence type="ECO:0000313" key="9">
    <source>
        <dbReference type="Proteomes" id="UP000619761"/>
    </source>
</evidence>
<dbReference type="CDD" id="cd07185">
    <property type="entry name" value="OmpA_C-like"/>
    <property type="match status" value="1"/>
</dbReference>
<feature type="region of interest" description="Disordered" evidence="5">
    <location>
        <begin position="465"/>
        <end position="485"/>
    </location>
</feature>
<keyword evidence="3" id="KW-0998">Cell outer membrane</keyword>
<protein>
    <recommendedName>
        <fullName evidence="7">OmpA-like domain-containing protein</fullName>
    </recommendedName>
</protein>
<evidence type="ECO:0000256" key="4">
    <source>
        <dbReference type="PROSITE-ProRule" id="PRU00473"/>
    </source>
</evidence>
<keyword evidence="2 4" id="KW-0472">Membrane</keyword>
<evidence type="ECO:0000256" key="3">
    <source>
        <dbReference type="ARBA" id="ARBA00023237"/>
    </source>
</evidence>
<dbReference type="Pfam" id="PF00691">
    <property type="entry name" value="OmpA"/>
    <property type="match status" value="1"/>
</dbReference>
<keyword evidence="9" id="KW-1185">Reference proteome</keyword>
<organism evidence="8 9">
    <name type="scientific">Cellvibrio zantedeschiae</name>
    <dbReference type="NCBI Taxonomy" id="1237077"/>
    <lineage>
        <taxon>Bacteria</taxon>
        <taxon>Pseudomonadati</taxon>
        <taxon>Pseudomonadota</taxon>
        <taxon>Gammaproteobacteria</taxon>
        <taxon>Cellvibrionales</taxon>
        <taxon>Cellvibrionaceae</taxon>
        <taxon>Cellvibrio</taxon>
    </lineage>
</organism>
<keyword evidence="6" id="KW-0732">Signal</keyword>
<dbReference type="PROSITE" id="PS51123">
    <property type="entry name" value="OMPA_2"/>
    <property type="match status" value="1"/>
</dbReference>
<name>A0ABQ3BAV7_9GAMM</name>
<dbReference type="PANTHER" id="PTHR30329:SF21">
    <property type="entry name" value="LIPOPROTEIN YIAD-RELATED"/>
    <property type="match status" value="1"/>
</dbReference>
<dbReference type="InterPro" id="IPR050330">
    <property type="entry name" value="Bact_OuterMem_StrucFunc"/>
</dbReference>
<dbReference type="Gene3D" id="3.30.1330.60">
    <property type="entry name" value="OmpA-like domain"/>
    <property type="match status" value="1"/>
</dbReference>
<dbReference type="InterPro" id="IPR006665">
    <property type="entry name" value="OmpA-like"/>
</dbReference>
<evidence type="ECO:0000259" key="7">
    <source>
        <dbReference type="PROSITE" id="PS51123"/>
    </source>
</evidence>
<evidence type="ECO:0000256" key="6">
    <source>
        <dbReference type="SAM" id="SignalP"/>
    </source>
</evidence>
<comment type="caution">
    <text evidence="8">The sequence shown here is derived from an EMBL/GenBank/DDBJ whole genome shotgun (WGS) entry which is preliminary data.</text>
</comment>
<dbReference type="SUPFAM" id="SSF103088">
    <property type="entry name" value="OmpA-like"/>
    <property type="match status" value="1"/>
</dbReference>
<dbReference type="InterPro" id="IPR006664">
    <property type="entry name" value="OMP_bac"/>
</dbReference>
<evidence type="ECO:0000256" key="1">
    <source>
        <dbReference type="ARBA" id="ARBA00004442"/>
    </source>
</evidence>
<evidence type="ECO:0000256" key="2">
    <source>
        <dbReference type="ARBA" id="ARBA00023136"/>
    </source>
</evidence>
<evidence type="ECO:0000256" key="5">
    <source>
        <dbReference type="SAM" id="MobiDB-lite"/>
    </source>
</evidence>
<reference evidence="9" key="1">
    <citation type="journal article" date="2019" name="Int. J. Syst. Evol. Microbiol.">
        <title>The Global Catalogue of Microorganisms (GCM) 10K type strain sequencing project: providing services to taxonomists for standard genome sequencing and annotation.</title>
        <authorList>
            <consortium name="The Broad Institute Genomics Platform"/>
            <consortium name="The Broad Institute Genome Sequencing Center for Infectious Disease"/>
            <person name="Wu L."/>
            <person name="Ma J."/>
        </authorList>
    </citation>
    <scope>NUCLEOTIDE SEQUENCE [LARGE SCALE GENOMIC DNA]</scope>
    <source>
        <strain evidence="9">KCTC 32239</strain>
    </source>
</reference>
<dbReference type="InterPro" id="IPR036737">
    <property type="entry name" value="OmpA-like_sf"/>
</dbReference>
<dbReference type="PRINTS" id="PR01021">
    <property type="entry name" value="OMPADOMAIN"/>
</dbReference>
<accession>A0ABQ3BAV7</accession>
<sequence>MLNKYLTVFALLAATFSVTSFAGSEREDHPLIAGYPGAEIRKTIVQAYEPFQIPTSIINVSSKPYKYSTLDVKGDLSRHFYRIKDVSSLKVYENYAAAVKKLGFNIIFSCQLNACGTEDQAEELGGLVSNEDTVYNYKQKPYYMVAEKQGANGIKIYGAWFVGAYDNEVAVQQVILEAKPLENNLIKIDAAYANKAPVPEAADKTDARELAKDHKLFARYPNAYLRKSHHVDTETVVIPVAPNAADRTPLNLTGDLSRHVYTIQDVSSLKVFENYKQALSKAGFSILSKCELAECGSEEAIRKVGDKVSMDNTVYNWYRKPYYVLAKKASDAGDIYVAIFVGAYESEVGVEQLILQQKGVVTGLIKVDADGLKQQIDADGKALIYGIYFDTGKSVVKPESKPTLDAIAQLLTKNKDLLLYVVGHTDDTGAGAANLELSRQRATAVVNELVKTYQIPAARLQAQGVGPYAPAGNNTSEAGKQKNRRVELVKRLQ</sequence>
<dbReference type="Proteomes" id="UP000619761">
    <property type="component" value="Unassembled WGS sequence"/>
</dbReference>
<gene>
    <name evidence="8" type="ORF">GCM10011613_28070</name>
</gene>
<dbReference type="PANTHER" id="PTHR30329">
    <property type="entry name" value="STATOR ELEMENT OF FLAGELLAR MOTOR COMPLEX"/>
    <property type="match status" value="1"/>
</dbReference>